<proteinExistence type="inferred from homology"/>
<dbReference type="Proteomes" id="UP000564385">
    <property type="component" value="Unassembled WGS sequence"/>
</dbReference>
<comment type="similarity">
    <text evidence="1">Belongs to the RutC family.</text>
</comment>
<evidence type="ECO:0000313" key="2">
    <source>
        <dbReference type="EMBL" id="NYF91618.1"/>
    </source>
</evidence>
<evidence type="ECO:0000313" key="3">
    <source>
        <dbReference type="Proteomes" id="UP000564385"/>
    </source>
</evidence>
<dbReference type="CDD" id="cd00448">
    <property type="entry name" value="YjgF_YER057c_UK114_family"/>
    <property type="match status" value="1"/>
</dbReference>
<organism evidence="2 3">
    <name type="scientific">Tunturiibacter lichenicola</name>
    <dbReference type="NCBI Taxonomy" id="2051959"/>
    <lineage>
        <taxon>Bacteria</taxon>
        <taxon>Pseudomonadati</taxon>
        <taxon>Acidobacteriota</taxon>
        <taxon>Terriglobia</taxon>
        <taxon>Terriglobales</taxon>
        <taxon>Acidobacteriaceae</taxon>
        <taxon>Tunturiibacter</taxon>
    </lineage>
</organism>
<dbReference type="SUPFAM" id="SSF55298">
    <property type="entry name" value="YjgF-like"/>
    <property type="match status" value="1"/>
</dbReference>
<accession>A0A852VFJ6</accession>
<dbReference type="PANTHER" id="PTHR11803:SF39">
    <property type="entry name" value="2-IMINOBUTANOATE_2-IMINOPROPANOATE DEAMINASE"/>
    <property type="match status" value="1"/>
</dbReference>
<dbReference type="Pfam" id="PF01042">
    <property type="entry name" value="Ribonuc_L-PSP"/>
    <property type="match status" value="1"/>
</dbReference>
<dbReference type="InterPro" id="IPR019897">
    <property type="entry name" value="RidA_CS"/>
</dbReference>
<dbReference type="EC" id="3.5.99.10" evidence="2"/>
<dbReference type="FunFam" id="3.30.1330.40:FF:000001">
    <property type="entry name" value="L-PSP family endoribonuclease"/>
    <property type="match status" value="1"/>
</dbReference>
<evidence type="ECO:0000256" key="1">
    <source>
        <dbReference type="ARBA" id="ARBA00010552"/>
    </source>
</evidence>
<reference evidence="2 3" key="1">
    <citation type="submission" date="2020-07" db="EMBL/GenBank/DDBJ databases">
        <title>Genomic Encyclopedia of Type Strains, Phase IV (KMG-V): Genome sequencing to study the core and pangenomes of soil and plant-associated prokaryotes.</title>
        <authorList>
            <person name="Whitman W."/>
        </authorList>
    </citation>
    <scope>NUCLEOTIDE SEQUENCE [LARGE SCALE GENOMIC DNA]</scope>
    <source>
        <strain evidence="2 3">M8UP22</strain>
    </source>
</reference>
<dbReference type="GO" id="GO:0120241">
    <property type="term" value="F:2-iminobutanoate/2-iminopropanoate deaminase"/>
    <property type="evidence" value="ECO:0007669"/>
    <property type="project" value="UniProtKB-EC"/>
</dbReference>
<sequence length="138" mass="14069">MSELLSDQGKTAVSTKEAPGAIGPYSQAVRVGDMLFASGQVGLDPATGQMVAGGIAEQTARALENVKAVLAQAGLDLSHVVKTTVFLKSMGDFAAMNEVYAKYLAPEGVVPPARSTVAVAGLPKDALVEIEVIVKGAA</sequence>
<keyword evidence="2" id="KW-0378">Hydrolase</keyword>
<dbReference type="AlphaFoldDB" id="A0A852VFJ6"/>
<dbReference type="PANTHER" id="PTHR11803">
    <property type="entry name" value="2-IMINOBUTANOATE/2-IMINOPROPANOATE DEAMINASE RIDA"/>
    <property type="match status" value="1"/>
</dbReference>
<dbReference type="InterPro" id="IPR006056">
    <property type="entry name" value="RidA"/>
</dbReference>
<dbReference type="InterPro" id="IPR006175">
    <property type="entry name" value="YjgF/YER057c/UK114"/>
</dbReference>
<dbReference type="EMBL" id="JACCCU010000003">
    <property type="protein sequence ID" value="NYF91618.1"/>
    <property type="molecule type" value="Genomic_DNA"/>
</dbReference>
<dbReference type="InterPro" id="IPR035959">
    <property type="entry name" value="RutC-like_sf"/>
</dbReference>
<dbReference type="Gene3D" id="3.30.1330.40">
    <property type="entry name" value="RutC-like"/>
    <property type="match status" value="1"/>
</dbReference>
<dbReference type="PROSITE" id="PS01094">
    <property type="entry name" value="UPF0076"/>
    <property type="match status" value="1"/>
</dbReference>
<dbReference type="NCBIfam" id="TIGR00004">
    <property type="entry name" value="Rid family detoxifying hydrolase"/>
    <property type="match status" value="1"/>
</dbReference>
<gene>
    <name evidence="2" type="ORF">HDF08_003737</name>
</gene>
<comment type="caution">
    <text evidence="2">The sequence shown here is derived from an EMBL/GenBank/DDBJ whole genome shotgun (WGS) entry which is preliminary data.</text>
</comment>
<name>A0A852VFJ6_9BACT</name>
<dbReference type="GO" id="GO:0005829">
    <property type="term" value="C:cytosol"/>
    <property type="evidence" value="ECO:0007669"/>
    <property type="project" value="TreeGrafter"/>
</dbReference>
<protein>
    <submittedName>
        <fullName evidence="2">2-iminobutanoate/2-iminopropanoate deaminase</fullName>
        <ecNumber evidence="2">3.5.99.10</ecNumber>
    </submittedName>
</protein>